<name>A0A2N7TWB4_9GAMM</name>
<keyword evidence="3" id="KW-1185">Reference proteome</keyword>
<proteinExistence type="predicted"/>
<dbReference type="RefSeq" id="WP_102655346.1">
    <property type="nucleotide sequence ID" value="NZ_PNRF01000044.1"/>
</dbReference>
<evidence type="ECO:0000313" key="3">
    <source>
        <dbReference type="Proteomes" id="UP000235803"/>
    </source>
</evidence>
<evidence type="ECO:0000256" key="1">
    <source>
        <dbReference type="SAM" id="MobiDB-lite"/>
    </source>
</evidence>
<accession>A0A2N7TWB4</accession>
<organism evidence="2 3">
    <name type="scientific">Billgrantia endophytica</name>
    <dbReference type="NCBI Taxonomy" id="2033802"/>
    <lineage>
        <taxon>Bacteria</taxon>
        <taxon>Pseudomonadati</taxon>
        <taxon>Pseudomonadota</taxon>
        <taxon>Gammaproteobacteria</taxon>
        <taxon>Oceanospirillales</taxon>
        <taxon>Halomonadaceae</taxon>
        <taxon>Billgrantia</taxon>
    </lineage>
</organism>
<evidence type="ECO:0000313" key="2">
    <source>
        <dbReference type="EMBL" id="PMR72482.1"/>
    </source>
</evidence>
<dbReference type="AlphaFoldDB" id="A0A2N7TWB4"/>
<dbReference type="Proteomes" id="UP000235803">
    <property type="component" value="Unassembled WGS sequence"/>
</dbReference>
<sequence>MITVERKDSFHLKISRVLQEEISHRLDVFLFVPGELGLNDHIISEDAFYHRAIHVKLTYYSDKHHLPLVLSRLASRGKLSSEQYRLSLSLYAYQYVVALERSIQMLLDTAREVKEIEQRQGHRDEEPEAAGDVAATSGESEGEGGTEEVATPAIRLQEQLEESCELAQGILRRLRRNRPSDGTLLKYYDNIDNYLSWFTEQRLLALVANLPRGRVFRGIRERLLAICEAENEHRRQAEYNSERVTHDPTRMSNKMRLLHRLIEYPVTLKQRSQELGIGEQKAVKALATAVVMIFVSLGLLQARDTLGDITALFVLAMAVLYAMREVFKDDLRNTLWRLLRKGRPKWRRQYLDATSNALVGRQLEWFDYKRFSKLDEQIQRVRKRNVAQREEVVLHYRSSSRMSPTRFLSGYEKTRETLSLDLSLLTRLMDKGSHHVYRQKDGQVSRESVEKRHLLNLVIREEGGSDEAVIQRWKIVMSRSRIVDVEKVHQEGG</sequence>
<feature type="region of interest" description="Disordered" evidence="1">
    <location>
        <begin position="117"/>
        <end position="148"/>
    </location>
</feature>
<comment type="caution">
    <text evidence="2">The sequence shown here is derived from an EMBL/GenBank/DDBJ whole genome shotgun (WGS) entry which is preliminary data.</text>
</comment>
<dbReference type="EMBL" id="PNRF01000044">
    <property type="protein sequence ID" value="PMR72482.1"/>
    <property type="molecule type" value="Genomic_DNA"/>
</dbReference>
<gene>
    <name evidence="2" type="ORF">C1H69_21050</name>
</gene>
<reference evidence="2 3" key="1">
    <citation type="submission" date="2018-01" db="EMBL/GenBank/DDBJ databases">
        <title>Halomonas endophytica sp. nov., isolated from storage liquid in the stems of Populus euphratica.</title>
        <authorList>
            <person name="Chen C."/>
        </authorList>
    </citation>
    <scope>NUCLEOTIDE SEQUENCE [LARGE SCALE GENOMIC DNA]</scope>
    <source>
        <strain evidence="2 3">MC28</strain>
    </source>
</reference>
<dbReference type="OrthoDB" id="6209688at2"/>
<protein>
    <submittedName>
        <fullName evidence="2">Uncharacterized protein</fullName>
    </submittedName>
</protein>